<evidence type="ECO:0000313" key="2">
    <source>
        <dbReference type="Proteomes" id="UP000265520"/>
    </source>
</evidence>
<dbReference type="EMBL" id="LXQA010070421">
    <property type="protein sequence ID" value="MCI08818.1"/>
    <property type="molecule type" value="Genomic_DNA"/>
</dbReference>
<protein>
    <submittedName>
        <fullName evidence="1">Uncharacterized protein</fullName>
    </submittedName>
</protein>
<evidence type="ECO:0000313" key="1">
    <source>
        <dbReference type="EMBL" id="MCI08818.1"/>
    </source>
</evidence>
<accession>A0A392P9R9</accession>
<sequence length="135" mass="15410">MEKTQFKVESFTSGTRGRQSTLAPSYLVRDREGSDIVAPKKYSYGDLVCYVSIEAEEVQNLVSKIFREAIRNKDKQTLRLVGLLEVVGCKESSILQLVKLPQNPKGYPKNPRIVRGRQFFKRTERNNPEAEEGMV</sequence>
<dbReference type="Proteomes" id="UP000265520">
    <property type="component" value="Unassembled WGS sequence"/>
</dbReference>
<dbReference type="AlphaFoldDB" id="A0A392P9R9"/>
<name>A0A392P9R9_9FABA</name>
<keyword evidence="2" id="KW-1185">Reference proteome</keyword>
<reference evidence="1 2" key="1">
    <citation type="journal article" date="2018" name="Front. Plant Sci.">
        <title>Red Clover (Trifolium pratense) and Zigzag Clover (T. medium) - A Picture of Genomic Similarities and Differences.</title>
        <authorList>
            <person name="Dluhosova J."/>
            <person name="Istvanek J."/>
            <person name="Nedelnik J."/>
            <person name="Repkova J."/>
        </authorList>
    </citation>
    <scope>NUCLEOTIDE SEQUENCE [LARGE SCALE GENOMIC DNA]</scope>
    <source>
        <strain evidence="2">cv. 10/8</strain>
        <tissue evidence="1">Leaf</tissue>
    </source>
</reference>
<comment type="caution">
    <text evidence="1">The sequence shown here is derived from an EMBL/GenBank/DDBJ whole genome shotgun (WGS) entry which is preliminary data.</text>
</comment>
<proteinExistence type="predicted"/>
<organism evidence="1 2">
    <name type="scientific">Trifolium medium</name>
    <dbReference type="NCBI Taxonomy" id="97028"/>
    <lineage>
        <taxon>Eukaryota</taxon>
        <taxon>Viridiplantae</taxon>
        <taxon>Streptophyta</taxon>
        <taxon>Embryophyta</taxon>
        <taxon>Tracheophyta</taxon>
        <taxon>Spermatophyta</taxon>
        <taxon>Magnoliopsida</taxon>
        <taxon>eudicotyledons</taxon>
        <taxon>Gunneridae</taxon>
        <taxon>Pentapetalae</taxon>
        <taxon>rosids</taxon>
        <taxon>fabids</taxon>
        <taxon>Fabales</taxon>
        <taxon>Fabaceae</taxon>
        <taxon>Papilionoideae</taxon>
        <taxon>50 kb inversion clade</taxon>
        <taxon>NPAAA clade</taxon>
        <taxon>Hologalegina</taxon>
        <taxon>IRL clade</taxon>
        <taxon>Trifolieae</taxon>
        <taxon>Trifolium</taxon>
    </lineage>
</organism>